<dbReference type="FunFam" id="3.30.260.10:FF:000017">
    <property type="entry name" value="T-complex protein 1 subunit zeta"/>
    <property type="match status" value="1"/>
</dbReference>
<dbReference type="PROSITE" id="PS00995">
    <property type="entry name" value="TCP1_3"/>
    <property type="match status" value="1"/>
</dbReference>
<dbReference type="Gene3D" id="3.50.7.10">
    <property type="entry name" value="GroEL"/>
    <property type="match status" value="1"/>
</dbReference>
<keyword evidence="3" id="KW-0963">Cytoplasm</keyword>
<dbReference type="FunFam" id="1.10.560.10:FF:000058">
    <property type="entry name" value="T-complex protein 1 subunit zeta"/>
    <property type="match status" value="1"/>
</dbReference>
<comment type="similarity">
    <text evidence="2 7">Belongs to the TCP-1 chaperonin family.</text>
</comment>
<dbReference type="AlphaFoldDB" id="A0AA35QYA1"/>
<dbReference type="InterPro" id="IPR027409">
    <property type="entry name" value="GroEL-like_apical_dom_sf"/>
</dbReference>
<dbReference type="PANTHER" id="PTHR11353">
    <property type="entry name" value="CHAPERONIN"/>
    <property type="match status" value="1"/>
</dbReference>
<dbReference type="GO" id="GO:0051082">
    <property type="term" value="F:unfolded protein binding"/>
    <property type="evidence" value="ECO:0007669"/>
    <property type="project" value="InterPro"/>
</dbReference>
<keyword evidence="4 7" id="KW-0547">Nucleotide-binding</keyword>
<dbReference type="FunFam" id="1.10.560.10:FF:000038">
    <property type="entry name" value="Chaperonin containing TCP1 subunit 6B"/>
    <property type="match status" value="1"/>
</dbReference>
<keyword evidence="5 7" id="KW-0067">ATP-binding</keyword>
<dbReference type="Gene3D" id="1.10.560.10">
    <property type="entry name" value="GroEL-like equatorial domain"/>
    <property type="match status" value="2"/>
</dbReference>
<evidence type="ECO:0000256" key="5">
    <source>
        <dbReference type="ARBA" id="ARBA00022840"/>
    </source>
</evidence>
<comment type="subcellular location">
    <subcellularLocation>
        <location evidence="1">Cytoplasm</location>
    </subcellularLocation>
</comment>
<evidence type="ECO:0000256" key="7">
    <source>
        <dbReference type="RuleBase" id="RU004187"/>
    </source>
</evidence>
<accession>A0AA35QYA1</accession>
<dbReference type="GO" id="GO:0016887">
    <property type="term" value="F:ATP hydrolysis activity"/>
    <property type="evidence" value="ECO:0007669"/>
    <property type="project" value="InterPro"/>
</dbReference>
<dbReference type="InterPro" id="IPR027413">
    <property type="entry name" value="GROEL-like_equatorial_sf"/>
</dbReference>
<protein>
    <submittedName>
        <fullName evidence="8">T-complex protein 1 subunit zeta-2</fullName>
    </submittedName>
</protein>
<dbReference type="PROSITE" id="PS00751">
    <property type="entry name" value="TCP1_2"/>
    <property type="match status" value="1"/>
</dbReference>
<dbReference type="GO" id="GO:0005524">
    <property type="term" value="F:ATP binding"/>
    <property type="evidence" value="ECO:0007669"/>
    <property type="project" value="UniProtKB-KW"/>
</dbReference>
<evidence type="ECO:0000256" key="3">
    <source>
        <dbReference type="ARBA" id="ARBA00022490"/>
    </source>
</evidence>
<dbReference type="Pfam" id="PF00118">
    <property type="entry name" value="Cpn60_TCP1"/>
    <property type="match status" value="2"/>
</dbReference>
<dbReference type="GO" id="GO:0140662">
    <property type="term" value="F:ATP-dependent protein folding chaperone"/>
    <property type="evidence" value="ECO:0007669"/>
    <property type="project" value="InterPro"/>
</dbReference>
<dbReference type="InterPro" id="IPR002194">
    <property type="entry name" value="Chaperonin_TCP-1_CS"/>
</dbReference>
<dbReference type="Gene3D" id="3.30.260.10">
    <property type="entry name" value="TCP-1-like chaperonin intermediate domain"/>
    <property type="match status" value="1"/>
</dbReference>
<proteinExistence type="inferred from homology"/>
<organism evidence="8 9">
    <name type="scientific">Geodia barretti</name>
    <name type="common">Barrett's horny sponge</name>
    <dbReference type="NCBI Taxonomy" id="519541"/>
    <lineage>
        <taxon>Eukaryota</taxon>
        <taxon>Metazoa</taxon>
        <taxon>Porifera</taxon>
        <taxon>Demospongiae</taxon>
        <taxon>Heteroscleromorpha</taxon>
        <taxon>Tetractinellida</taxon>
        <taxon>Astrophorina</taxon>
        <taxon>Geodiidae</taxon>
        <taxon>Geodia</taxon>
    </lineage>
</organism>
<reference evidence="8" key="1">
    <citation type="submission" date="2023-03" db="EMBL/GenBank/DDBJ databases">
        <authorList>
            <person name="Steffen K."/>
            <person name="Cardenas P."/>
        </authorList>
    </citation>
    <scope>NUCLEOTIDE SEQUENCE</scope>
</reference>
<keyword evidence="9" id="KW-1185">Reference proteome</keyword>
<dbReference type="InterPro" id="IPR027410">
    <property type="entry name" value="TCP-1-like_intermed_sf"/>
</dbReference>
<name>A0AA35QYA1_GEOBA</name>
<dbReference type="EMBL" id="CASHTH010000239">
    <property type="protein sequence ID" value="CAI7995186.1"/>
    <property type="molecule type" value="Genomic_DNA"/>
</dbReference>
<dbReference type="PRINTS" id="PR00304">
    <property type="entry name" value="TCOMPLEXTCP1"/>
</dbReference>
<evidence type="ECO:0000313" key="9">
    <source>
        <dbReference type="Proteomes" id="UP001174909"/>
    </source>
</evidence>
<dbReference type="Proteomes" id="UP001174909">
    <property type="component" value="Unassembled WGS sequence"/>
</dbReference>
<keyword evidence="6 7" id="KW-0143">Chaperone</keyword>
<evidence type="ECO:0000256" key="6">
    <source>
        <dbReference type="ARBA" id="ARBA00023186"/>
    </source>
</evidence>
<dbReference type="GO" id="GO:0005737">
    <property type="term" value="C:cytoplasm"/>
    <property type="evidence" value="ECO:0007669"/>
    <property type="project" value="UniProtKB-SubCell"/>
</dbReference>
<evidence type="ECO:0000256" key="4">
    <source>
        <dbReference type="ARBA" id="ARBA00022741"/>
    </source>
</evidence>
<evidence type="ECO:0000256" key="2">
    <source>
        <dbReference type="ARBA" id="ARBA00008020"/>
    </source>
</evidence>
<dbReference type="InterPro" id="IPR002423">
    <property type="entry name" value="Cpn60/GroEL/TCP-1"/>
</dbReference>
<sequence>MSAVKSLNPKAEVARAAQALAINTSGARGLQDVLRTNLGPKGTLKMLVSGAGDIKLTKDGNVLLHEMQIQHPTASLIAKVATAQDDITGDGTTSNVLIIEDKYTFIEDLENPRSVTILIKGPNKHTITQVKDAIHDGLRAVKNALEDKSVVPGGGAFEVAVHAALTSAKFLNTVPGRAKFGVRAFADGLMVIPKTLAQNSGFDPQDTTVKLQDAFVTSKLPVGLDVSTGEPMVPQEEGVWDNYRVKKQLLHSCSTIAGNLLLVDEIMKAGMSSLKQ</sequence>
<gene>
    <name evidence="8" type="ORF">GBAR_LOCUS1647</name>
</gene>
<dbReference type="PROSITE" id="PS00750">
    <property type="entry name" value="TCP1_1"/>
    <property type="match status" value="1"/>
</dbReference>
<dbReference type="SUPFAM" id="SSF48592">
    <property type="entry name" value="GroEL equatorial domain-like"/>
    <property type="match status" value="1"/>
</dbReference>
<comment type="caution">
    <text evidence="8">The sequence shown here is derived from an EMBL/GenBank/DDBJ whole genome shotgun (WGS) entry which is preliminary data.</text>
</comment>
<evidence type="ECO:0000313" key="8">
    <source>
        <dbReference type="EMBL" id="CAI7995186.1"/>
    </source>
</evidence>
<evidence type="ECO:0000256" key="1">
    <source>
        <dbReference type="ARBA" id="ARBA00004496"/>
    </source>
</evidence>
<dbReference type="InterPro" id="IPR017998">
    <property type="entry name" value="Chaperone_TCP-1"/>
</dbReference>